<keyword evidence="11" id="KW-0739">Sodium transport</keyword>
<feature type="transmembrane region" description="Helical" evidence="13">
    <location>
        <begin position="453"/>
        <end position="474"/>
    </location>
</feature>
<evidence type="ECO:0000256" key="3">
    <source>
        <dbReference type="ARBA" id="ARBA00022448"/>
    </source>
</evidence>
<dbReference type="GO" id="GO:0015824">
    <property type="term" value="P:proline transport"/>
    <property type="evidence" value="ECO:0007669"/>
    <property type="project" value="InterPro"/>
</dbReference>
<dbReference type="PROSITE" id="PS50283">
    <property type="entry name" value="NA_SOLUT_SYMP_3"/>
    <property type="match status" value="1"/>
</dbReference>
<evidence type="ECO:0000256" key="4">
    <source>
        <dbReference type="ARBA" id="ARBA00022475"/>
    </source>
</evidence>
<feature type="transmembrane region" description="Helical" evidence="13">
    <location>
        <begin position="127"/>
        <end position="148"/>
    </location>
</feature>
<dbReference type="PROSITE" id="PS00456">
    <property type="entry name" value="NA_SOLUT_SYMP_1"/>
    <property type="match status" value="1"/>
</dbReference>
<dbReference type="GO" id="GO:0005886">
    <property type="term" value="C:plasma membrane"/>
    <property type="evidence" value="ECO:0007669"/>
    <property type="project" value="UniProtKB-SubCell"/>
</dbReference>
<dbReference type="NCBIfam" id="TIGR00813">
    <property type="entry name" value="sss"/>
    <property type="match status" value="1"/>
</dbReference>
<evidence type="ECO:0000256" key="6">
    <source>
        <dbReference type="ARBA" id="ARBA00022847"/>
    </source>
</evidence>
<feature type="transmembrane region" description="Helical" evidence="13">
    <location>
        <begin position="371"/>
        <end position="391"/>
    </location>
</feature>
<evidence type="ECO:0000256" key="12">
    <source>
        <dbReference type="ARBA" id="ARBA00033708"/>
    </source>
</evidence>
<evidence type="ECO:0000256" key="7">
    <source>
        <dbReference type="ARBA" id="ARBA00022989"/>
    </source>
</evidence>
<sequence>MQIETGSIIALVLYFFILVVIGLVNYKSKEDLEGYVLGGRKLGPWVTSMSAEASDMSGWMLMGLPGYAYLSGVSAFWIAIGLALGTWANWSFIAKRLRIFTQVANNSITLPEYFENRFMDKAKKIRLVSSIFIFIFFLIYTSASFVAGGKLFNTAFGLDYQWSLLLTAGIVVFYTLVGGFAAVCWSDFFQGGLMFFSVLIVPITAIYYIGGIGQTISRLTVINPNYFNMFTDATGSNLSIIGIISLLAWGLGYFGQPHILVRFMAISSPKDIKQATKIAMTWVVISLFAAVMVGLVGRVYLGDVLIGTQSETVFMRMSSDFYSSFLAGIITSGILGAIMSTSSSQLLVASSSITTDFYKTLLRQNATVSELVIVSRLMVVVVAGLSLLLALNPDSMILEIVSYAWAGFGAAFGPLVIISLFWRKMTLNGALAGVIAGGITVLLWKNFMGFTGLYEIVPGFIFSTIAIYVGSLMSKNPSQEVTSKFDEAKFLYTTEENK</sequence>
<dbReference type="InterPro" id="IPR038377">
    <property type="entry name" value="Na/Glc_symporter_sf"/>
</dbReference>
<dbReference type="AlphaFoldDB" id="A0A644VRV4"/>
<keyword evidence="9" id="KW-0406">Ion transport</keyword>
<evidence type="ECO:0000256" key="11">
    <source>
        <dbReference type="ARBA" id="ARBA00023201"/>
    </source>
</evidence>
<evidence type="ECO:0000256" key="1">
    <source>
        <dbReference type="ARBA" id="ARBA00004651"/>
    </source>
</evidence>
<dbReference type="Pfam" id="PF00474">
    <property type="entry name" value="SSF"/>
    <property type="match status" value="1"/>
</dbReference>
<keyword evidence="6" id="KW-0769">Symport</keyword>
<organism evidence="14">
    <name type="scientific">bioreactor metagenome</name>
    <dbReference type="NCBI Taxonomy" id="1076179"/>
    <lineage>
        <taxon>unclassified sequences</taxon>
        <taxon>metagenomes</taxon>
        <taxon>ecological metagenomes</taxon>
    </lineage>
</organism>
<dbReference type="InterPro" id="IPR011851">
    <property type="entry name" value="Na/Pro_symporter"/>
</dbReference>
<feature type="transmembrane region" description="Helical" evidence="13">
    <location>
        <begin position="7"/>
        <end position="26"/>
    </location>
</feature>
<comment type="subcellular location">
    <subcellularLocation>
        <location evidence="1">Cell membrane</location>
        <topology evidence="1">Multi-pass membrane protein</topology>
    </subcellularLocation>
</comment>
<keyword evidence="8" id="KW-0915">Sodium</keyword>
<feature type="transmembrane region" description="Helical" evidence="13">
    <location>
        <begin position="429"/>
        <end position="447"/>
    </location>
</feature>
<comment type="catalytic activity">
    <reaction evidence="12">
        <text>L-proline(in) + Na(+)(in) = L-proline(out) + Na(+)(out)</text>
        <dbReference type="Rhea" id="RHEA:28967"/>
        <dbReference type="ChEBI" id="CHEBI:29101"/>
        <dbReference type="ChEBI" id="CHEBI:60039"/>
    </reaction>
</comment>
<feature type="transmembrane region" description="Helical" evidence="13">
    <location>
        <begin position="403"/>
        <end position="422"/>
    </location>
</feature>
<gene>
    <name evidence="14" type="primary">putP_6</name>
    <name evidence="14" type="ORF">SDC9_40078</name>
</gene>
<keyword evidence="4" id="KW-1003">Cell membrane</keyword>
<evidence type="ECO:0000256" key="2">
    <source>
        <dbReference type="ARBA" id="ARBA00006434"/>
    </source>
</evidence>
<evidence type="ECO:0000256" key="9">
    <source>
        <dbReference type="ARBA" id="ARBA00023065"/>
    </source>
</evidence>
<keyword evidence="5 13" id="KW-0812">Transmembrane</keyword>
<dbReference type="PANTHER" id="PTHR48086:SF3">
    <property type="entry name" value="SODIUM_PROLINE SYMPORTER"/>
    <property type="match status" value="1"/>
</dbReference>
<proteinExistence type="inferred from homology"/>
<feature type="transmembrane region" description="Helical" evidence="13">
    <location>
        <begin position="236"/>
        <end position="254"/>
    </location>
</feature>
<keyword evidence="7 13" id="KW-1133">Transmembrane helix</keyword>
<dbReference type="EMBL" id="VSSQ01000409">
    <property type="protein sequence ID" value="MPL93930.1"/>
    <property type="molecule type" value="Genomic_DNA"/>
</dbReference>
<name>A0A644VRV4_9ZZZZ</name>
<dbReference type="Gene3D" id="1.20.1730.10">
    <property type="entry name" value="Sodium/glucose cotransporter"/>
    <property type="match status" value="1"/>
</dbReference>
<dbReference type="PROSITE" id="PS00457">
    <property type="entry name" value="NA_SOLUT_SYMP_2"/>
    <property type="match status" value="1"/>
</dbReference>
<dbReference type="GO" id="GO:0031402">
    <property type="term" value="F:sodium ion binding"/>
    <property type="evidence" value="ECO:0007669"/>
    <property type="project" value="InterPro"/>
</dbReference>
<feature type="transmembrane region" description="Helical" evidence="13">
    <location>
        <begin position="321"/>
        <end position="350"/>
    </location>
</feature>
<comment type="caution">
    <text evidence="14">The sequence shown here is derived from an EMBL/GenBank/DDBJ whole genome shotgun (WGS) entry which is preliminary data.</text>
</comment>
<feature type="transmembrane region" description="Helical" evidence="13">
    <location>
        <begin position="192"/>
        <end position="216"/>
    </location>
</feature>
<keyword evidence="10 13" id="KW-0472">Membrane</keyword>
<dbReference type="InterPro" id="IPR018212">
    <property type="entry name" value="Na/solute_symporter_CS"/>
</dbReference>
<dbReference type="PANTHER" id="PTHR48086">
    <property type="entry name" value="SODIUM/PROLINE SYMPORTER-RELATED"/>
    <property type="match status" value="1"/>
</dbReference>
<accession>A0A644VRV4</accession>
<evidence type="ECO:0000256" key="10">
    <source>
        <dbReference type="ARBA" id="ARBA00023136"/>
    </source>
</evidence>
<feature type="transmembrane region" description="Helical" evidence="13">
    <location>
        <begin position="66"/>
        <end position="88"/>
    </location>
</feature>
<evidence type="ECO:0000256" key="13">
    <source>
        <dbReference type="SAM" id="Phobius"/>
    </source>
</evidence>
<evidence type="ECO:0000256" key="5">
    <source>
        <dbReference type="ARBA" id="ARBA00022692"/>
    </source>
</evidence>
<protein>
    <submittedName>
        <fullName evidence="14">High-affinity proline transporter PutP</fullName>
    </submittedName>
</protein>
<dbReference type="InterPro" id="IPR050277">
    <property type="entry name" value="Sodium:Solute_Symporter"/>
</dbReference>
<dbReference type="InterPro" id="IPR001734">
    <property type="entry name" value="Na/solute_symporter"/>
</dbReference>
<feature type="transmembrane region" description="Helical" evidence="13">
    <location>
        <begin position="160"/>
        <end position="185"/>
    </location>
</feature>
<feature type="transmembrane region" description="Helical" evidence="13">
    <location>
        <begin position="275"/>
        <end position="301"/>
    </location>
</feature>
<dbReference type="NCBIfam" id="TIGR02121">
    <property type="entry name" value="Na_Pro_sym"/>
    <property type="match status" value="1"/>
</dbReference>
<keyword evidence="3" id="KW-0813">Transport</keyword>
<reference evidence="14" key="1">
    <citation type="submission" date="2019-08" db="EMBL/GenBank/DDBJ databases">
        <authorList>
            <person name="Kucharzyk K."/>
            <person name="Murdoch R.W."/>
            <person name="Higgins S."/>
            <person name="Loffler F."/>
        </authorList>
    </citation>
    <scope>NUCLEOTIDE SEQUENCE</scope>
</reference>
<dbReference type="GO" id="GO:0005298">
    <property type="term" value="F:proline:sodium symporter activity"/>
    <property type="evidence" value="ECO:0007669"/>
    <property type="project" value="InterPro"/>
</dbReference>
<dbReference type="CDD" id="cd11475">
    <property type="entry name" value="SLC5sbd_PutP"/>
    <property type="match status" value="1"/>
</dbReference>
<evidence type="ECO:0000256" key="8">
    <source>
        <dbReference type="ARBA" id="ARBA00023053"/>
    </source>
</evidence>
<evidence type="ECO:0000313" key="14">
    <source>
        <dbReference type="EMBL" id="MPL93930.1"/>
    </source>
</evidence>
<comment type="similarity">
    <text evidence="2">Belongs to the sodium:solute symporter (SSF) (TC 2.A.21) family.</text>
</comment>